<sequence length="197" mass="22070">MDILQVMGVFIITLTIILFMPVKANAHCDTMDGPTAIDGRKALETNNINYALKWITSDYEDELRRIFEKCVKVRALSPEAQELADMYFLENLVRIHRAGEGAPFEGLKPSGTPIDKKVAAADKSVEIGNLSPLEGLVSPEEMHELKGRFEKVMSLKNFDVNDVEAGRKYIEAYVSFFKTAEGEEHEHGSRHSHGHGH</sequence>
<name>W8TIN0_PEPAC</name>
<dbReference type="Pfam" id="PF20046">
    <property type="entry name" value="DUF6448"/>
    <property type="match status" value="1"/>
</dbReference>
<reference evidence="1 2" key="1">
    <citation type="journal article" date="2014" name="Genome Announc.">
        <title>Complete Genome Sequence of Amino Acid-Utilizing Eubacterium acidaminophilum al-2 (DSM 3953).</title>
        <authorList>
            <person name="Poehlein A."/>
            <person name="Andreesen J.R."/>
            <person name="Daniel R."/>
        </authorList>
    </citation>
    <scope>NUCLEOTIDE SEQUENCE [LARGE SCALE GENOMIC DNA]</scope>
    <source>
        <strain evidence="1 2">DSM 3953</strain>
        <plasmid evidence="2">Plasmid EAL2_808p</plasmid>
    </source>
</reference>
<dbReference type="RefSeq" id="WP_051489246.1">
    <property type="nucleotide sequence ID" value="NZ_CP007453.1"/>
</dbReference>
<dbReference type="OrthoDB" id="2168082at2"/>
<keyword evidence="1" id="KW-0614">Plasmid</keyword>
<accession>W8TIN0</accession>
<dbReference type="Proteomes" id="UP000019591">
    <property type="component" value="Plasmid EAL2_808p"/>
</dbReference>
<evidence type="ECO:0000313" key="1">
    <source>
        <dbReference type="EMBL" id="AHM57638.1"/>
    </source>
</evidence>
<dbReference type="eggNOG" id="ENOG5031KIR">
    <property type="taxonomic scope" value="Bacteria"/>
</dbReference>
<gene>
    <name evidence="1" type="ORF">EAL2_808p01330</name>
</gene>
<dbReference type="KEGG" id="eac:EAL2_808p01330"/>
<dbReference type="HOGENOM" id="CLU_102544_0_0_9"/>
<keyword evidence="2" id="KW-1185">Reference proteome</keyword>
<geneLocation type="plasmid" evidence="1 2">
    <name>EAL2_808p</name>
</geneLocation>
<evidence type="ECO:0000313" key="2">
    <source>
        <dbReference type="Proteomes" id="UP000019591"/>
    </source>
</evidence>
<proteinExistence type="predicted"/>
<dbReference type="InterPro" id="IPR045613">
    <property type="entry name" value="DUF6448"/>
</dbReference>
<protein>
    <submittedName>
        <fullName evidence="1">LysM domain protein</fullName>
    </submittedName>
</protein>
<dbReference type="EMBL" id="CP007453">
    <property type="protein sequence ID" value="AHM57638.1"/>
    <property type="molecule type" value="Genomic_DNA"/>
</dbReference>
<dbReference type="AlphaFoldDB" id="W8TIN0"/>
<dbReference type="PATRIC" id="fig|1286171.3.peg.2310"/>
<organism evidence="1 2">
    <name type="scientific">Peptoclostridium acidaminophilum DSM 3953</name>
    <dbReference type="NCBI Taxonomy" id="1286171"/>
    <lineage>
        <taxon>Bacteria</taxon>
        <taxon>Bacillati</taxon>
        <taxon>Bacillota</taxon>
        <taxon>Clostridia</taxon>
        <taxon>Peptostreptococcales</taxon>
        <taxon>Peptoclostridiaceae</taxon>
        <taxon>Peptoclostridium</taxon>
    </lineage>
</organism>